<keyword evidence="3" id="KW-0732">Signal</keyword>
<gene>
    <name evidence="8" type="ORF">PENTCL1PPCAC_28538</name>
</gene>
<dbReference type="GO" id="GO:0042147">
    <property type="term" value="P:retrograde transport, endosome to Golgi"/>
    <property type="evidence" value="ECO:0007669"/>
    <property type="project" value="TreeGrafter"/>
</dbReference>
<comment type="caution">
    <text evidence="8">The sequence shown here is derived from an EMBL/GenBank/DDBJ whole genome shotgun (WGS) entry which is preliminary data.</text>
</comment>
<comment type="subcellular location">
    <subcellularLocation>
        <location evidence="1">Membrane</location>
        <topology evidence="1">Multi-pass membrane protein</topology>
    </subcellularLocation>
</comment>
<dbReference type="AlphaFoldDB" id="A0AAV5UHC9"/>
<dbReference type="GO" id="GO:0016020">
    <property type="term" value="C:membrane"/>
    <property type="evidence" value="ECO:0007669"/>
    <property type="project" value="UniProtKB-SubCell"/>
</dbReference>
<dbReference type="Proteomes" id="UP001432027">
    <property type="component" value="Unassembled WGS sequence"/>
</dbReference>
<dbReference type="PANTHER" id="PTHR21229">
    <property type="entry name" value="LUNG SEVEN TRANSMEMBRANE RECEPTOR"/>
    <property type="match status" value="1"/>
</dbReference>
<evidence type="ECO:0000256" key="3">
    <source>
        <dbReference type="ARBA" id="ARBA00022729"/>
    </source>
</evidence>
<dbReference type="InterPro" id="IPR053937">
    <property type="entry name" value="GOST_TM"/>
</dbReference>
<feature type="transmembrane region" description="Helical" evidence="6">
    <location>
        <begin position="379"/>
        <end position="400"/>
    </location>
</feature>
<evidence type="ECO:0000313" key="8">
    <source>
        <dbReference type="EMBL" id="GMT06364.1"/>
    </source>
</evidence>
<protein>
    <recommendedName>
        <fullName evidence="7">GOST seven transmembrane domain-containing protein</fullName>
    </recommendedName>
</protein>
<name>A0AAV5UHC9_9BILA</name>
<organism evidence="8 9">
    <name type="scientific">Pristionchus entomophagus</name>
    <dbReference type="NCBI Taxonomy" id="358040"/>
    <lineage>
        <taxon>Eukaryota</taxon>
        <taxon>Metazoa</taxon>
        <taxon>Ecdysozoa</taxon>
        <taxon>Nematoda</taxon>
        <taxon>Chromadorea</taxon>
        <taxon>Rhabditida</taxon>
        <taxon>Rhabditina</taxon>
        <taxon>Diplogasteromorpha</taxon>
        <taxon>Diplogasteroidea</taxon>
        <taxon>Neodiplogasteridae</taxon>
        <taxon>Pristionchus</taxon>
    </lineage>
</organism>
<evidence type="ECO:0000256" key="6">
    <source>
        <dbReference type="SAM" id="Phobius"/>
    </source>
</evidence>
<evidence type="ECO:0000259" key="7">
    <source>
        <dbReference type="Pfam" id="PF06814"/>
    </source>
</evidence>
<dbReference type="GO" id="GO:0005794">
    <property type="term" value="C:Golgi apparatus"/>
    <property type="evidence" value="ECO:0007669"/>
    <property type="project" value="TreeGrafter"/>
</dbReference>
<reference evidence="8" key="1">
    <citation type="submission" date="2023-10" db="EMBL/GenBank/DDBJ databases">
        <title>Genome assembly of Pristionchus species.</title>
        <authorList>
            <person name="Yoshida K."/>
            <person name="Sommer R.J."/>
        </authorList>
    </citation>
    <scope>NUCLEOTIDE SEQUENCE</scope>
    <source>
        <strain evidence="8">RS0144</strain>
    </source>
</reference>
<dbReference type="InterPro" id="IPR009637">
    <property type="entry name" value="GPR107/GPR108-like"/>
</dbReference>
<feature type="domain" description="GOST seven transmembrane" evidence="7">
    <location>
        <begin position="239"/>
        <end position="484"/>
    </location>
</feature>
<evidence type="ECO:0000256" key="1">
    <source>
        <dbReference type="ARBA" id="ARBA00004141"/>
    </source>
</evidence>
<dbReference type="EMBL" id="BTSX01000006">
    <property type="protein sequence ID" value="GMT06364.1"/>
    <property type="molecule type" value="Genomic_DNA"/>
</dbReference>
<keyword evidence="5 6" id="KW-0472">Membrane</keyword>
<evidence type="ECO:0000256" key="4">
    <source>
        <dbReference type="ARBA" id="ARBA00022989"/>
    </source>
</evidence>
<feature type="transmembrane region" description="Helical" evidence="6">
    <location>
        <begin position="421"/>
        <end position="440"/>
    </location>
</feature>
<feature type="transmembrane region" description="Helical" evidence="6">
    <location>
        <begin position="243"/>
        <end position="266"/>
    </location>
</feature>
<evidence type="ECO:0000313" key="9">
    <source>
        <dbReference type="Proteomes" id="UP001432027"/>
    </source>
</evidence>
<accession>A0AAV5UHC9</accession>
<evidence type="ECO:0000256" key="2">
    <source>
        <dbReference type="ARBA" id="ARBA00022692"/>
    </source>
</evidence>
<keyword evidence="9" id="KW-1185">Reference proteome</keyword>
<evidence type="ECO:0000256" key="5">
    <source>
        <dbReference type="ARBA" id="ARBA00023136"/>
    </source>
</evidence>
<dbReference type="Pfam" id="PF06814">
    <property type="entry name" value="GOST_TM"/>
    <property type="match status" value="1"/>
</dbReference>
<dbReference type="PANTHER" id="PTHR21229:SF1">
    <property type="entry name" value="GH17801P"/>
    <property type="match status" value="1"/>
</dbReference>
<feature type="transmembrane region" description="Helical" evidence="6">
    <location>
        <begin position="15"/>
        <end position="34"/>
    </location>
</feature>
<feature type="non-terminal residue" evidence="8">
    <location>
        <position position="1"/>
    </location>
</feature>
<proteinExistence type="predicted"/>
<feature type="transmembrane region" description="Helical" evidence="6">
    <location>
        <begin position="272"/>
        <end position="290"/>
    </location>
</feature>
<keyword evidence="2 6" id="KW-0812">Transmembrane</keyword>
<feature type="transmembrane region" description="Helical" evidence="6">
    <location>
        <begin position="460"/>
        <end position="477"/>
    </location>
</feature>
<sequence length="578" mass="66373">SPSRENLTDRLRVGMARFILVAAVLAISHANLLIPGKSREIVELDEAKYQLIGFPQSALNETEVEIRFTCETEAHFEFDVQFVLRSSPCDKEFFDARSGERVRDRLQFYFENENQIPREYHYDTMVFYKSEIARFNCRDIGSNPFVEKKGGPMVLKNVTTATNIRRKRAPPGLNGQSIDGGAKMSLSSWHPVQKVPVDAIYFLVIKISTASTGDKKKENVTVNVEWRQPHGYLSAIDYPLHRFYFLMCIFYAVLAGVWLYMSIRYYKDILRVQYWIGVVIIFGMVEKAVFYSEYQGMNNTGESTEGLIQVAEIVSCAKRTMARVLIIIVSVGYGVVKPRLGETLSKVSIVGAVYFTFCAIEGLARVSKNHVEAAKQKQFAALPLVICEMTIFYWIFTSLVGTMRTLKLRRNEVKLTVYRHFMNTLLFAVCGSVIFMLWSLYEHIFPICLQDWKELWIDTAFWHILFCTILVAIMILWRPSANNQRYAFTPLLDDSEDEMDDEIFNNSQVAGFEAISLRNTEGVAENRANRENAAKEAKLQADLKWIEDNIPTSMTDHLLMGDEEEDRDARELEINKML</sequence>
<feature type="transmembrane region" description="Helical" evidence="6">
    <location>
        <begin position="347"/>
        <end position="367"/>
    </location>
</feature>
<dbReference type="GO" id="GO:0005829">
    <property type="term" value="C:cytosol"/>
    <property type="evidence" value="ECO:0007669"/>
    <property type="project" value="GOC"/>
</dbReference>
<keyword evidence="4 6" id="KW-1133">Transmembrane helix</keyword>